<evidence type="ECO:0000259" key="1">
    <source>
        <dbReference type="PROSITE" id="PS50851"/>
    </source>
</evidence>
<evidence type="ECO:0000313" key="2">
    <source>
        <dbReference type="EMBL" id="MBP3954465.1"/>
    </source>
</evidence>
<reference evidence="2 3" key="1">
    <citation type="submission" date="2021-04" db="EMBL/GenBank/DDBJ databases">
        <authorList>
            <person name="Ivanova A."/>
        </authorList>
    </citation>
    <scope>NUCLEOTIDE SEQUENCE [LARGE SCALE GENOMIC DNA]</scope>
    <source>
        <strain evidence="2 3">G18</strain>
    </source>
</reference>
<accession>A0ABS5BLC4</accession>
<dbReference type="EMBL" id="JAGKQQ010000001">
    <property type="protein sequence ID" value="MBP3954465.1"/>
    <property type="molecule type" value="Genomic_DNA"/>
</dbReference>
<dbReference type="InterPro" id="IPR036061">
    <property type="entry name" value="CheW-like_dom_sf"/>
</dbReference>
<proteinExistence type="predicted"/>
<keyword evidence="3" id="KW-1185">Reference proteome</keyword>
<dbReference type="PROSITE" id="PS50851">
    <property type="entry name" value="CHEW"/>
    <property type="match status" value="1"/>
</dbReference>
<dbReference type="PANTHER" id="PTHR22617">
    <property type="entry name" value="CHEMOTAXIS SENSOR HISTIDINE KINASE-RELATED"/>
    <property type="match status" value="1"/>
</dbReference>
<organism evidence="2 3">
    <name type="scientific">Gemmata palustris</name>
    <dbReference type="NCBI Taxonomy" id="2822762"/>
    <lineage>
        <taxon>Bacteria</taxon>
        <taxon>Pseudomonadati</taxon>
        <taxon>Planctomycetota</taxon>
        <taxon>Planctomycetia</taxon>
        <taxon>Gemmatales</taxon>
        <taxon>Gemmataceae</taxon>
        <taxon>Gemmata</taxon>
    </lineage>
</organism>
<feature type="domain" description="CheW-like" evidence="1">
    <location>
        <begin position="4"/>
        <end position="144"/>
    </location>
</feature>
<dbReference type="SMART" id="SM00260">
    <property type="entry name" value="CheW"/>
    <property type="match status" value="1"/>
</dbReference>
<dbReference type="Gene3D" id="2.40.50.180">
    <property type="entry name" value="CheA-289, Domain 4"/>
    <property type="match status" value="1"/>
</dbReference>
<sequence>MATSEPYILFELAGTAYAVPSASVQRMEMIEHVTPVPNAPAFLDGVVFSRGRVVPAINLRCRFGFARAAYDPKTRLIVVAHADRAVGLIVDSAREFVNIPLDAIQPPPEGLAGTSGNYLSGIATVGARVVLILNVAEVLNHTGGPTAVAPPEH</sequence>
<dbReference type="InterPro" id="IPR039315">
    <property type="entry name" value="CheW"/>
</dbReference>
<evidence type="ECO:0000313" key="3">
    <source>
        <dbReference type="Proteomes" id="UP000676565"/>
    </source>
</evidence>
<protein>
    <submittedName>
        <fullName evidence="2">Purine-binding chemotaxis protein CheW</fullName>
    </submittedName>
</protein>
<dbReference type="Pfam" id="PF01584">
    <property type="entry name" value="CheW"/>
    <property type="match status" value="1"/>
</dbReference>
<dbReference type="SUPFAM" id="SSF50341">
    <property type="entry name" value="CheW-like"/>
    <property type="match status" value="1"/>
</dbReference>
<dbReference type="Gene3D" id="2.30.30.40">
    <property type="entry name" value="SH3 Domains"/>
    <property type="match status" value="1"/>
</dbReference>
<dbReference type="Proteomes" id="UP000676565">
    <property type="component" value="Unassembled WGS sequence"/>
</dbReference>
<dbReference type="InterPro" id="IPR002545">
    <property type="entry name" value="CheW-lke_dom"/>
</dbReference>
<comment type="caution">
    <text evidence="2">The sequence shown here is derived from an EMBL/GenBank/DDBJ whole genome shotgun (WGS) entry which is preliminary data.</text>
</comment>
<name>A0ABS5BLC4_9BACT</name>
<dbReference type="PANTHER" id="PTHR22617:SF23">
    <property type="entry name" value="CHEMOTAXIS PROTEIN CHEW"/>
    <property type="match status" value="1"/>
</dbReference>
<gene>
    <name evidence="2" type="ORF">J8F10_04080</name>
</gene>
<dbReference type="RefSeq" id="WP_210652592.1">
    <property type="nucleotide sequence ID" value="NZ_JAGKQQ010000001.1"/>
</dbReference>